<organism evidence="1 2">
    <name type="scientific">Cichlidogyrus casuarinus</name>
    <dbReference type="NCBI Taxonomy" id="1844966"/>
    <lineage>
        <taxon>Eukaryota</taxon>
        <taxon>Metazoa</taxon>
        <taxon>Spiralia</taxon>
        <taxon>Lophotrochozoa</taxon>
        <taxon>Platyhelminthes</taxon>
        <taxon>Monogenea</taxon>
        <taxon>Monopisthocotylea</taxon>
        <taxon>Dactylogyridea</taxon>
        <taxon>Ancyrocephalidae</taxon>
        <taxon>Cichlidogyrus</taxon>
    </lineage>
</organism>
<proteinExistence type="predicted"/>
<dbReference type="EMBL" id="JBJKFK010000079">
    <property type="protein sequence ID" value="KAL3320073.1"/>
    <property type="molecule type" value="Genomic_DNA"/>
</dbReference>
<name>A0ABD2QKJ7_9PLAT</name>
<dbReference type="Proteomes" id="UP001626550">
    <property type="component" value="Unassembled WGS sequence"/>
</dbReference>
<accession>A0ABD2QKJ7</accession>
<reference evidence="1 2" key="1">
    <citation type="submission" date="2024-11" db="EMBL/GenBank/DDBJ databases">
        <title>Adaptive evolution of stress response genes in parasites aligns with host niche diversity.</title>
        <authorList>
            <person name="Hahn C."/>
            <person name="Resl P."/>
        </authorList>
    </citation>
    <scope>NUCLEOTIDE SEQUENCE [LARGE SCALE GENOMIC DNA]</scope>
    <source>
        <strain evidence="1">EGGRZ-B1_66</strain>
        <tissue evidence="1">Body</tissue>
    </source>
</reference>
<keyword evidence="2" id="KW-1185">Reference proteome</keyword>
<comment type="caution">
    <text evidence="1">The sequence shown here is derived from an EMBL/GenBank/DDBJ whole genome shotgun (WGS) entry which is preliminary data.</text>
</comment>
<sequence>MHTRSSPGITTLYEHDQEFDLDRILETMLDIQSREFSLQTRIDLYLNLCKEVDSLVLDEDCQLIFESQPHFSRLPVLSRQCLDLKSPRKLIQTILAADRPFLLLQRQIQSLHSERNSVFGQYVALTPMSQDQDQFHIFHNKLQQSKTINYSNMDRISQALRAANIRITNLTDWLNVTSLPPVVKPTQTMTSFIQDRVNALLENSALSAAQLDRLRRVASLPQTQLHSSSRLNAFKAILKPSTIPPCHDVHYHLKLALSEEMNVLERTTETLRASTEYFLANEIGSLYLNEQGDLVFENTAEITPRLVRDFAVKRIQELGADLDTLKTLIDAMKEAESRAWACHRTELMQRMQVSNERSIKFFLESHTLLQLLLIRGGFLDHVLRLEELACRLTSAECLLQVSQLQIEFFSWLRSWMDECQHLFRYCKENSSFPRSFTTLVTRKLIDFVSIAYTNLQTELRIRLVDQSDQYWSKLIQNWVDETATSIELRYDEPSVGNLLVLWSKLDEAYNFKTVLQREQLPSESQEEIWLLLTPLIQRLHASSQQMARLLIDQNAGAELSRDLRRLLLKDQYLDTITQASNFRDEFISSVAKNAVFRITHLNCQLTESVQIMTQKLILIAKCRNLINSLEDCEDKFSTLHLLETLDAEIQFPLKITNSLSSLLRELQTSTEHPNLQSSCYDLQETFLKADQDALSAIAAINDLLADTQYLDHSEEIRLVAHEKKAIILQRNKDFTRQNEIKNLIAFISELFLLQMSIPSQCNLLFPHSVMIEQMAPLKKQPLPSSLSWKTLDNCLRSFATSTQCSPKYAQICALFTGSSKLISVNKAKAIINTAQRAQSEQQEEFSAFWFKHGLPQHFLPLPEGRKSVLRGFLVRIRQEFDCHTEMHSIKALESMYHELIKEVFYASDSLNDAIATEFQSIEEAIQAKLISSYVKLLLNQGNEPLHTFFSDWSQRLRLPVIPDETMQEDFFSQNQALHECFKNCLCKLMVFEGLLEAWQTAVSIVYATPSLDEKWEAVSDLYSKLHQTLKQVFSCCQAVKDRQYYLENCLQLTDSFAKHVKANLEGASNAYDSFRTYMIGLYKKVLRSVSSSILEVLSDWELEDLHLQEKNLLTEVCQRLKELIHLEEKLRRIDKYPSSVVERLEPRYENVLLNLNLNVDREVLKPMIREVQSICKIEAQKLDNLKPQLGHSPEAFNLGLFLITLLNLFQRLVFNTRTKTLEKSNQVLTEMTDSLKKVDEENVSIRHIHDSV</sequence>
<evidence type="ECO:0000313" key="1">
    <source>
        <dbReference type="EMBL" id="KAL3320073.1"/>
    </source>
</evidence>
<gene>
    <name evidence="1" type="ORF">Ciccas_001262</name>
</gene>
<evidence type="ECO:0000313" key="2">
    <source>
        <dbReference type="Proteomes" id="UP001626550"/>
    </source>
</evidence>
<protein>
    <submittedName>
        <fullName evidence="1">Uncharacterized protein</fullName>
    </submittedName>
</protein>
<dbReference type="AlphaFoldDB" id="A0ABD2QKJ7"/>